<evidence type="ECO:0000313" key="2">
    <source>
        <dbReference type="EMBL" id="SQD92204.1"/>
    </source>
</evidence>
<proteinExistence type="predicted"/>
<dbReference type="RefSeq" id="WP_122030456.1">
    <property type="nucleotide sequence ID" value="NZ_LS483254.1"/>
</dbReference>
<dbReference type="OrthoDB" id="5072at2"/>
<dbReference type="EMBL" id="LS483254">
    <property type="protein sequence ID" value="SQD92204.1"/>
    <property type="molecule type" value="Genomic_DNA"/>
</dbReference>
<keyword evidence="3" id="KW-1185">Reference proteome</keyword>
<gene>
    <name evidence="2" type="primary">mbhI</name>
    <name evidence="2" type="ORF">BARAN1_0179</name>
</gene>
<organism evidence="2 3">
    <name type="scientific">Candidatus Bipolaricaulis anaerobius</name>
    <dbReference type="NCBI Taxonomy" id="2026885"/>
    <lineage>
        <taxon>Bacteria</taxon>
        <taxon>Candidatus Bipolaricaulota</taxon>
        <taxon>Candidatus Bipolaricaulia</taxon>
        <taxon>Candidatus Bipolaricaulales</taxon>
        <taxon>Candidatus Bipolaricaulaceae</taxon>
        <taxon>Candidatus Bipolaricaulis</taxon>
    </lineage>
</organism>
<keyword evidence="1" id="KW-0472">Membrane</keyword>
<keyword evidence="1" id="KW-1133">Transmembrane helix</keyword>
<feature type="transmembrane region" description="Helical" evidence="1">
    <location>
        <begin position="89"/>
        <end position="107"/>
    </location>
</feature>
<dbReference type="KEGG" id="bana:BARAN1_0179"/>
<dbReference type="Proteomes" id="UP000249818">
    <property type="component" value="Chromosome BARAN1"/>
</dbReference>
<accession>A0A2X3MJN0</accession>
<protein>
    <submittedName>
        <fullName evidence="2">Membrane bound hydrogenase subunit MbhI, Membrane-bound hydrogenase MBH 2, subunit Mbh2I (Na+/H+ transporter subunit)</fullName>
    </submittedName>
</protein>
<evidence type="ECO:0000256" key="1">
    <source>
        <dbReference type="SAM" id="Phobius"/>
    </source>
</evidence>
<feature type="transmembrane region" description="Helical" evidence="1">
    <location>
        <begin position="12"/>
        <end position="30"/>
    </location>
</feature>
<name>A0A2X3MJN0_9BACT</name>
<dbReference type="AlphaFoldDB" id="A0A2X3MJN0"/>
<evidence type="ECO:0000313" key="3">
    <source>
        <dbReference type="Proteomes" id="UP000249818"/>
    </source>
</evidence>
<reference evidence="3" key="1">
    <citation type="submission" date="2018-05" db="EMBL/GenBank/DDBJ databases">
        <authorList>
            <person name="Hao L."/>
        </authorList>
    </citation>
    <scope>NUCLEOTIDE SEQUENCE [LARGE SCALE GENOMIC DNA]</scope>
</reference>
<sequence length="108" mass="11950">MTLLTGEGYWSPLLWLAAAAGVVLLSLLIWSRGRKGYNRATEQDLPFLSGEKREGVHVGGGHLYWGFVEGLRPYVERLRLSHSGFVGDYVAWFVVMLAVVFLIVLVGG</sequence>
<keyword evidence="1" id="KW-0812">Transmembrane</keyword>